<feature type="region of interest" description="Disordered" evidence="1">
    <location>
        <begin position="1"/>
        <end position="117"/>
    </location>
</feature>
<dbReference type="STRING" id="418985.A0A1V9X3A7"/>
<dbReference type="InParanoid" id="A0A1V9X3A7"/>
<dbReference type="InterPro" id="IPR028231">
    <property type="entry name" value="Spt6_YqgF"/>
</dbReference>
<dbReference type="Pfam" id="PF14635">
    <property type="entry name" value="HHH_7"/>
    <property type="match status" value="1"/>
</dbReference>
<dbReference type="GO" id="GO:0008023">
    <property type="term" value="C:transcription elongation factor complex"/>
    <property type="evidence" value="ECO:0007669"/>
    <property type="project" value="TreeGrafter"/>
</dbReference>
<dbReference type="Gene3D" id="1.10.150.850">
    <property type="entry name" value="Spt6, helix-hairpin-helix domain"/>
    <property type="match status" value="1"/>
</dbReference>
<dbReference type="PANTHER" id="PTHR10145:SF6">
    <property type="entry name" value="TRANSCRIPTION ELONGATION FACTOR SPT6"/>
    <property type="match status" value="1"/>
</dbReference>
<dbReference type="Pfam" id="PF14633">
    <property type="entry name" value="SH2_2"/>
    <property type="match status" value="1"/>
</dbReference>
<evidence type="ECO:0000259" key="4">
    <source>
        <dbReference type="Pfam" id="PF14639"/>
    </source>
</evidence>
<dbReference type="GO" id="GO:0140673">
    <property type="term" value="P:transcription elongation-coupled chromatin remodeling"/>
    <property type="evidence" value="ECO:0007669"/>
    <property type="project" value="InterPro"/>
</dbReference>
<dbReference type="Pfam" id="PF14639">
    <property type="entry name" value="YqgF"/>
    <property type="match status" value="1"/>
</dbReference>
<dbReference type="EMBL" id="MNPL01027579">
    <property type="protein sequence ID" value="OQR67752.1"/>
    <property type="molecule type" value="Genomic_DNA"/>
</dbReference>
<feature type="domain" description="Tex-like central region" evidence="5">
    <location>
        <begin position="523"/>
        <end position="696"/>
    </location>
</feature>
<feature type="compositionally biased region" description="Polar residues" evidence="1">
    <location>
        <begin position="57"/>
        <end position="66"/>
    </location>
</feature>
<sequence>MDSELTTAAEASTSSGSRAAAENKKCEDDKNELTGHEAAGPSELNKQANHAKLPDQGQPSSKQMAESDQPKQAGIHGANQQANAEAASDGSDDNLQRQEESESSWDDTLSDNETESDDGLEHLSMTEAISPNTKPFPNCRRRKVFLKYCWSPFDADSIEPYSVVEVQCFNEVSDLHPLGNITRVVPFPELDFNSEDSARRSGDFKKFRLEDFSQTDRGVALKDEPERYQLRSVPVLPADDEELKAEAEWIFWHCFDMPTISLQRLMHASVPQFILKDLLPSKDQRYPDHQPPGGRRNPSCVLQIFQALKCIRQQQLDIPFINEYRKELIAGLCTYDLWLIYKWDERWCRLNHGKRSMEGVLREAQKHLSALIKFNCCDRLRDIQEADFQHLHEVQTPEELRDIYQHFVLYYGHKMPGLALAFQRLMMNAEYLLRNYGQERVLGLLPSLAIGDPEGAPKSSHASCSYDTDTNARRFESKGSFASLMNTRLYGLAQLFGLTPERFAENLSKGYQRHKVVRCLKIPLKAAAMFVNDSFKTPEEALKAARYIVAREIAHDPNVRRVVRKAFFEQAKLNVKPLDGKKKKILKTDPVYPILYLRDRPVRTLEADEYIRLQVKESEEEADVSLLMDNRGVTGSHEAAYIRMAYAAYHCHEESPVDVLWNSQREAALRCAFYGILYPMLEEELKCRLMREASDHVLLACANQLNEWLDVAPYMPDLAVRTAEGFDVSDGTRILGLATGGDDDPQMYGVVINGHGRVVEVAHLYYFVLKNSDTCIDDEVLAESEPTRLKEVLCQERPHCVVIGVSDHMAPVLKVSIEEVIRQLGRERNFPPIEVFLLNDNVASAYSLLPLSEMEFLRSEHEVKRAVSLARRMQNPLCEFVQLCDNETTITTLAYHALQSDVPLEELSWMIEAEFVNCVNQAGYACSVCWSTQATNKIFLAGVDLNRCCSDFRALNLLQFVSGFGRFKARHLIQLYSENSEPVIRRVDLRTQLQLGANVYLNSAAFFRIVPESLPVELRKRVSLIDNSRIHPEMYWCVIKLARRILNDEMRDPNEAVKEMAEKHSCKLNMKPLAAALERNGFGRKLATLLDIQTELKENFSDRRRTYVEPDKKKLFYEMIRETPQTFYEGKKVKFEILHKRMGPKRNLTEYDLPYLHPTLSSTSQLYICPQCLQESFEDESSVEDHLLDECPGECLGIEIRLDNRARGFLRTRHFDDDDAYDPQDALAPGTQKTGRIMRINFDKLNVEVTCRKVDDADETRTFKLRKSQYFDYVQKGVRYPLEEEIYGDDFLRTYADFLLMHPSCWIFRHDEISDLLRSREQGFVVCWPSPKDMPFVNLTWKVHRDIYQTLEVQRTTEKSGVIMCEVDGEEFRGIGDLIARHIYPMAAYARQILEHRYFNEFDGGVKHLADQWLSVPERRSMAARGNRSRAFCFSAFKHYPGRFLFAFSGGDVIVHDVIQVTPGGFFYQNRIFESLDSLVRWNIDNV</sequence>
<dbReference type="Gene3D" id="3.30.505.10">
    <property type="entry name" value="SH2 domain"/>
    <property type="match status" value="2"/>
</dbReference>
<name>A0A1V9X3A7_9ACAR</name>
<comment type="caution">
    <text evidence="6">The sequence shown here is derived from an EMBL/GenBank/DDBJ whole genome shotgun (WGS) entry which is preliminary data.</text>
</comment>
<dbReference type="GO" id="GO:0034728">
    <property type="term" value="P:nucleosome organization"/>
    <property type="evidence" value="ECO:0007669"/>
    <property type="project" value="TreeGrafter"/>
</dbReference>
<dbReference type="Gene3D" id="1.10.10.650">
    <property type="entry name" value="RuvA domain 2-like"/>
    <property type="match status" value="1"/>
</dbReference>
<dbReference type="Gene3D" id="1.10.10.2740">
    <property type="entry name" value="Spt6, Death-like domain"/>
    <property type="match status" value="1"/>
</dbReference>
<reference evidence="6 7" key="1">
    <citation type="journal article" date="2017" name="Gigascience">
        <title>Draft genome of the honey bee ectoparasitic mite, Tropilaelaps mercedesae, is shaped by the parasitic life history.</title>
        <authorList>
            <person name="Dong X."/>
            <person name="Armstrong S.D."/>
            <person name="Xia D."/>
            <person name="Makepeace B.L."/>
            <person name="Darby A.C."/>
            <person name="Kadowaki T."/>
        </authorList>
    </citation>
    <scope>NUCLEOTIDE SEQUENCE [LARGE SCALE GENOMIC DNA]</scope>
    <source>
        <strain evidence="6">Wuxi-XJTLU</strain>
    </source>
</reference>
<evidence type="ECO:0000313" key="7">
    <source>
        <dbReference type="Proteomes" id="UP000192247"/>
    </source>
</evidence>
<dbReference type="OrthoDB" id="343921at2759"/>
<dbReference type="InterPro" id="IPR023323">
    <property type="entry name" value="Tex-like_dom_sf"/>
</dbReference>
<dbReference type="InterPro" id="IPR023319">
    <property type="entry name" value="Tex-like_HTH_dom_sf"/>
</dbReference>
<dbReference type="SUPFAM" id="SSF53098">
    <property type="entry name" value="Ribonuclease H-like"/>
    <property type="match status" value="1"/>
</dbReference>
<dbReference type="Pfam" id="PF22706">
    <property type="entry name" value="Tex_central_region"/>
    <property type="match status" value="1"/>
</dbReference>
<dbReference type="Gene3D" id="1.10.3500.10">
    <property type="entry name" value="Tex N-terminal region-like"/>
    <property type="match status" value="1"/>
</dbReference>
<dbReference type="InterPro" id="IPR035420">
    <property type="entry name" value="Spt6_SH2"/>
</dbReference>
<gene>
    <name evidence="6" type="ORF">BIW11_13333</name>
</gene>
<dbReference type="InterPro" id="IPR012340">
    <property type="entry name" value="NA-bd_OB-fold"/>
</dbReference>
<evidence type="ECO:0000256" key="1">
    <source>
        <dbReference type="SAM" id="MobiDB-lite"/>
    </source>
</evidence>
<evidence type="ECO:0000259" key="3">
    <source>
        <dbReference type="Pfam" id="PF14635"/>
    </source>
</evidence>
<evidence type="ECO:0000313" key="6">
    <source>
        <dbReference type="EMBL" id="OQR67752.1"/>
    </source>
</evidence>
<dbReference type="InterPro" id="IPR012337">
    <property type="entry name" value="RNaseH-like_sf"/>
</dbReference>
<dbReference type="InterPro" id="IPR032706">
    <property type="entry name" value="Spt6_HHH"/>
</dbReference>
<feature type="compositionally biased region" description="Acidic residues" evidence="1">
    <location>
        <begin position="101"/>
        <end position="117"/>
    </location>
</feature>
<keyword evidence="7" id="KW-1185">Reference proteome</keyword>
<evidence type="ECO:0000259" key="2">
    <source>
        <dbReference type="Pfam" id="PF14633"/>
    </source>
</evidence>
<accession>A0A1V9X3A7</accession>
<dbReference type="Gene3D" id="2.40.50.140">
    <property type="entry name" value="Nucleic acid-binding proteins"/>
    <property type="match status" value="1"/>
</dbReference>
<feature type="domain" description="Spt6 SH2" evidence="2">
    <location>
        <begin position="1301"/>
        <end position="1482"/>
    </location>
</feature>
<dbReference type="GO" id="GO:0031491">
    <property type="term" value="F:nucleosome binding"/>
    <property type="evidence" value="ECO:0007669"/>
    <property type="project" value="TreeGrafter"/>
</dbReference>
<protein>
    <submittedName>
        <fullName evidence="6">Transcription elongation factor SPT6-like</fullName>
    </submittedName>
</protein>
<keyword evidence="6" id="KW-0251">Elongation factor</keyword>
<dbReference type="InterPro" id="IPR036860">
    <property type="entry name" value="SH2_dom_sf"/>
</dbReference>
<feature type="compositionally biased region" description="Basic and acidic residues" evidence="1">
    <location>
        <begin position="21"/>
        <end position="35"/>
    </location>
</feature>
<evidence type="ECO:0000259" key="5">
    <source>
        <dbReference type="Pfam" id="PF22706"/>
    </source>
</evidence>
<keyword evidence="6" id="KW-0648">Protein biosynthesis</keyword>
<dbReference type="InterPro" id="IPR037027">
    <property type="entry name" value="YqgF/RNaseH-like_dom_sf"/>
</dbReference>
<organism evidence="6 7">
    <name type="scientific">Tropilaelaps mercedesae</name>
    <dbReference type="NCBI Taxonomy" id="418985"/>
    <lineage>
        <taxon>Eukaryota</taxon>
        <taxon>Metazoa</taxon>
        <taxon>Ecdysozoa</taxon>
        <taxon>Arthropoda</taxon>
        <taxon>Chelicerata</taxon>
        <taxon>Arachnida</taxon>
        <taxon>Acari</taxon>
        <taxon>Parasitiformes</taxon>
        <taxon>Mesostigmata</taxon>
        <taxon>Gamasina</taxon>
        <taxon>Dermanyssoidea</taxon>
        <taxon>Laelapidae</taxon>
        <taxon>Tropilaelaps</taxon>
    </lineage>
</organism>
<dbReference type="InterPro" id="IPR017072">
    <property type="entry name" value="TF_Spt6"/>
</dbReference>
<dbReference type="InterPro" id="IPR042066">
    <property type="entry name" value="Spt6_death-like"/>
</dbReference>
<dbReference type="GO" id="GO:0003746">
    <property type="term" value="F:translation elongation factor activity"/>
    <property type="evidence" value="ECO:0007669"/>
    <property type="project" value="UniProtKB-KW"/>
</dbReference>
<dbReference type="SUPFAM" id="SSF158832">
    <property type="entry name" value="Tex N-terminal region-like"/>
    <property type="match status" value="1"/>
</dbReference>
<feature type="domain" description="Transcription elongation factor Spt6 helix-hairpin-helix motif" evidence="3">
    <location>
        <begin position="890"/>
        <end position="1009"/>
    </location>
</feature>
<dbReference type="GO" id="GO:0042393">
    <property type="term" value="F:histone binding"/>
    <property type="evidence" value="ECO:0007669"/>
    <property type="project" value="TreeGrafter"/>
</dbReference>
<feature type="compositionally biased region" description="Low complexity" evidence="1">
    <location>
        <begin position="1"/>
        <end position="20"/>
    </location>
</feature>
<proteinExistence type="predicted"/>
<feature type="domain" description="Transcription elongation factor Spt6 YqgF" evidence="4">
    <location>
        <begin position="731"/>
        <end position="884"/>
    </location>
</feature>
<dbReference type="InterPro" id="IPR055179">
    <property type="entry name" value="Tex-like_central_region"/>
</dbReference>
<dbReference type="Proteomes" id="UP000192247">
    <property type="component" value="Unassembled WGS sequence"/>
</dbReference>
<dbReference type="PANTHER" id="PTHR10145">
    <property type="entry name" value="TRANSCRIPTION ELONGATION FACTOR SPT6"/>
    <property type="match status" value="1"/>
</dbReference>
<dbReference type="Gene3D" id="3.30.420.140">
    <property type="entry name" value="YqgF/RNase H-like domain"/>
    <property type="match status" value="1"/>
</dbReference>